<keyword evidence="1" id="KW-0223">Dioxygenase</keyword>
<dbReference type="GO" id="GO:0005506">
    <property type="term" value="F:iron ion binding"/>
    <property type="evidence" value="ECO:0007669"/>
    <property type="project" value="UniProtKB-ARBA"/>
</dbReference>
<dbReference type="PANTHER" id="PTHR20883">
    <property type="entry name" value="PHYTANOYL-COA DIOXYGENASE DOMAIN CONTAINING 1"/>
    <property type="match status" value="1"/>
</dbReference>
<keyword evidence="1" id="KW-0560">Oxidoreductase</keyword>
<dbReference type="InterPro" id="IPR008775">
    <property type="entry name" value="Phytyl_CoA_dOase-like"/>
</dbReference>
<dbReference type="RefSeq" id="WP_013553625.1">
    <property type="nucleotide sequence ID" value="NC_014935.1"/>
</dbReference>
<keyword evidence="2" id="KW-1185">Reference proteome</keyword>
<gene>
    <name evidence="1" type="ordered locus">Nitsa_0663</name>
</gene>
<dbReference type="eggNOG" id="COG5285">
    <property type="taxonomic scope" value="Bacteria"/>
</dbReference>
<dbReference type="PANTHER" id="PTHR20883:SF46">
    <property type="entry name" value="PHYTANOYL-COA HYDROXYLASE"/>
    <property type="match status" value="1"/>
</dbReference>
<evidence type="ECO:0000313" key="2">
    <source>
        <dbReference type="Proteomes" id="UP000008633"/>
    </source>
</evidence>
<organism evidence="1 2">
    <name type="scientific">Nitratifractor salsuginis (strain DSM 16511 / JCM 12458 / E9I37-1)</name>
    <dbReference type="NCBI Taxonomy" id="749222"/>
    <lineage>
        <taxon>Bacteria</taxon>
        <taxon>Pseudomonadati</taxon>
        <taxon>Campylobacterota</taxon>
        <taxon>Epsilonproteobacteria</taxon>
        <taxon>Campylobacterales</taxon>
        <taxon>Sulfurovaceae</taxon>
        <taxon>Nitratifractor</taxon>
    </lineage>
</organism>
<sequence>MSLRIEWGDEELQKFHEQGFLLFRQAVEPERCDAIRGIAHVHLKYRIPPLEMESEYIGIDKKKYRETVRRLRQVYDRDILFREWMREPAIRPLLAELLEEMPVLVTAHHNSIMTKMPHSSTPTHWHRDERYWHYRDDRLLSVWLALGRETQQNGVLEFIPGSHRQEFSPESFDERDFFRDDYAPNRPWIEGRVRFTLEKGDLVLFHCRLLHRAGANRSEAPKISFVYTVKAVGNEPIPGTRSALFPEYPLPLETPEIKSE</sequence>
<dbReference type="EMBL" id="CP002452">
    <property type="protein sequence ID" value="ADV45931.1"/>
    <property type="molecule type" value="Genomic_DNA"/>
</dbReference>
<dbReference type="Proteomes" id="UP000008633">
    <property type="component" value="Chromosome"/>
</dbReference>
<name>E6X1J8_NITSE</name>
<dbReference type="SUPFAM" id="SSF51197">
    <property type="entry name" value="Clavaminate synthase-like"/>
    <property type="match status" value="1"/>
</dbReference>
<protein>
    <submittedName>
        <fullName evidence="1">Phytanoyl-CoA dioxygenase</fullName>
    </submittedName>
</protein>
<dbReference type="GO" id="GO:0016706">
    <property type="term" value="F:2-oxoglutarate-dependent dioxygenase activity"/>
    <property type="evidence" value="ECO:0007669"/>
    <property type="project" value="UniProtKB-ARBA"/>
</dbReference>
<dbReference type="Gene3D" id="2.60.120.620">
    <property type="entry name" value="q2cbj1_9rhob like domain"/>
    <property type="match status" value="1"/>
</dbReference>
<proteinExistence type="predicted"/>
<dbReference type="HOGENOM" id="CLU_048953_3_0_7"/>
<reference evidence="2" key="2">
    <citation type="submission" date="2011-01" db="EMBL/GenBank/DDBJ databases">
        <title>The complete genome of Nitratifractor salsuginis DSM 16511.</title>
        <authorList>
            <consortium name="US DOE Joint Genome Institute (JGI-PGF)"/>
            <person name="Lucas S."/>
            <person name="Copeland A."/>
            <person name="Lapidus A."/>
            <person name="Bruce D."/>
            <person name="Goodwin L."/>
            <person name="Pitluck S."/>
            <person name="Kyrpides N."/>
            <person name="Mavromatis K."/>
            <person name="Ivanova N."/>
            <person name="Mikhailova N."/>
            <person name="Zeytun A."/>
            <person name="Detter J.C."/>
            <person name="Tapia R."/>
            <person name="Han C."/>
            <person name="Land M."/>
            <person name="Hauser L."/>
            <person name="Markowitz V."/>
            <person name="Cheng J.-F."/>
            <person name="Hugenholtz P."/>
            <person name="Woyke T."/>
            <person name="Wu D."/>
            <person name="Tindall B."/>
            <person name="Schuetze A."/>
            <person name="Brambilla E."/>
            <person name="Klenk H.-P."/>
            <person name="Eisen J.A."/>
        </authorList>
    </citation>
    <scope>NUCLEOTIDE SEQUENCE [LARGE SCALE GENOMIC DNA]</scope>
    <source>
        <strain evidence="2">DSM 16511 / JCM 12458 / E9I37-1</strain>
    </source>
</reference>
<dbReference type="AlphaFoldDB" id="E6X1J8"/>
<reference evidence="1 2" key="1">
    <citation type="journal article" date="2011" name="Stand. Genomic Sci.">
        <title>Complete genome sequence of Nitratifractor salsuginis type strain (E9I37-1).</title>
        <authorList>
            <person name="Anderson I."/>
            <person name="Sikorski J."/>
            <person name="Zeytun A."/>
            <person name="Nolan M."/>
            <person name="Lapidus A."/>
            <person name="Lucas S."/>
            <person name="Hammon N."/>
            <person name="Deshpande S."/>
            <person name="Cheng J.F."/>
            <person name="Tapia R."/>
            <person name="Han C."/>
            <person name="Goodwin L."/>
            <person name="Pitluck S."/>
            <person name="Liolios K."/>
            <person name="Pagani I."/>
            <person name="Ivanova N."/>
            <person name="Huntemann M."/>
            <person name="Mavromatis K."/>
            <person name="Ovchinikova G."/>
            <person name="Pati A."/>
            <person name="Chen A."/>
            <person name="Palaniappan K."/>
            <person name="Land M."/>
            <person name="Hauser L."/>
            <person name="Brambilla E.M."/>
            <person name="Ngatchou-Djao O.D."/>
            <person name="Rohde M."/>
            <person name="Tindall B.J."/>
            <person name="Goker M."/>
            <person name="Detter J.C."/>
            <person name="Woyke T."/>
            <person name="Bristow J."/>
            <person name="Eisen J.A."/>
            <person name="Markowitz V."/>
            <person name="Hugenholtz P."/>
            <person name="Klenk H.P."/>
            <person name="Kyrpides N.C."/>
        </authorList>
    </citation>
    <scope>NUCLEOTIDE SEQUENCE [LARGE SCALE GENOMIC DNA]</scope>
    <source>
        <strain evidence="2">DSM 16511 / JCM 12458 / E9I37-1</strain>
    </source>
</reference>
<accession>E6X1J8</accession>
<dbReference type="STRING" id="749222.Nitsa_0663"/>
<dbReference type="KEGG" id="nsa:Nitsa_0663"/>
<dbReference type="Pfam" id="PF05721">
    <property type="entry name" value="PhyH"/>
    <property type="match status" value="1"/>
</dbReference>
<evidence type="ECO:0000313" key="1">
    <source>
        <dbReference type="EMBL" id="ADV45931.1"/>
    </source>
</evidence>